<evidence type="ECO:0000313" key="3">
    <source>
        <dbReference type="Proteomes" id="UP000260457"/>
    </source>
</evidence>
<evidence type="ECO:0000313" key="2">
    <source>
        <dbReference type="EMBL" id="AXN41546.1"/>
    </source>
</evidence>
<reference evidence="2 3" key="1">
    <citation type="submission" date="2018-07" db="EMBL/GenBank/DDBJ databases">
        <title>The molecular basis for the intramolecular migration of carboxyl group in the catabolism of para-hydroxybenzoate via gentisate.</title>
        <authorList>
            <person name="Zhao H."/>
            <person name="Xu Y."/>
            <person name="Lin S."/>
            <person name="Spain J.C."/>
            <person name="Zhou N.-Y."/>
        </authorList>
    </citation>
    <scope>NUCLEOTIDE SEQUENCE [LARGE SCALE GENOMIC DNA]</scope>
    <source>
        <strain evidence="2 3">PHB-7a</strain>
    </source>
</reference>
<protein>
    <recommendedName>
        <fullName evidence="4">DUF2680 domain-containing protein</fullName>
    </recommendedName>
</protein>
<proteinExistence type="predicted"/>
<dbReference type="EMBL" id="CP030926">
    <property type="protein sequence ID" value="AXN41546.1"/>
    <property type="molecule type" value="Genomic_DNA"/>
</dbReference>
<sequence>MSVLKVTLKKVLLLCAVFLIFSENVQAEEVHNQEGKVVYQVHYDYEPIYNLLKVNQKEYDQYWKEGLSIAEMAKKQGIPRRDLESYFVSLHYKEMQKWRTKGSLSEEDYFDLVYRLKADVEEFIDRNPNN</sequence>
<evidence type="ECO:0000256" key="1">
    <source>
        <dbReference type="SAM" id="SignalP"/>
    </source>
</evidence>
<feature type="signal peptide" evidence="1">
    <location>
        <begin position="1"/>
        <end position="27"/>
    </location>
</feature>
<feature type="chain" id="PRO_5046334790" description="DUF2680 domain-containing protein" evidence="1">
    <location>
        <begin position="28"/>
        <end position="130"/>
    </location>
</feature>
<dbReference type="Proteomes" id="UP000260457">
    <property type="component" value="Chromosome"/>
</dbReference>
<evidence type="ECO:0008006" key="4">
    <source>
        <dbReference type="Google" id="ProtNLM"/>
    </source>
</evidence>
<accession>A0ABN5N809</accession>
<organism evidence="2 3">
    <name type="scientific">Peribacillus butanolivorans</name>
    <dbReference type="NCBI Taxonomy" id="421767"/>
    <lineage>
        <taxon>Bacteria</taxon>
        <taxon>Bacillati</taxon>
        <taxon>Bacillota</taxon>
        <taxon>Bacilli</taxon>
        <taxon>Bacillales</taxon>
        <taxon>Bacillaceae</taxon>
        <taxon>Peribacillus</taxon>
    </lineage>
</organism>
<name>A0ABN5N809_9BACI</name>
<dbReference type="RefSeq" id="WP_116822203.1">
    <property type="nucleotide sequence ID" value="NZ_CP030926.1"/>
</dbReference>
<gene>
    <name evidence="2" type="ORF">DTO10_26415</name>
</gene>
<dbReference type="GeneID" id="95401712"/>
<keyword evidence="1" id="KW-0732">Signal</keyword>
<keyword evidence="3" id="KW-1185">Reference proteome</keyword>